<name>A0A2T6ADA7_9RHOB</name>
<evidence type="ECO:0000313" key="2">
    <source>
        <dbReference type="EMBL" id="PTX41752.1"/>
    </source>
</evidence>
<comment type="caution">
    <text evidence="2">The sequence shown here is derived from an EMBL/GenBank/DDBJ whole genome shotgun (WGS) entry which is preliminary data.</text>
</comment>
<feature type="compositionally biased region" description="Basic and acidic residues" evidence="1">
    <location>
        <begin position="93"/>
        <end position="102"/>
    </location>
</feature>
<dbReference type="AlphaFoldDB" id="A0A2T6ADA7"/>
<feature type="region of interest" description="Disordered" evidence="1">
    <location>
        <begin position="1"/>
        <end position="23"/>
    </location>
</feature>
<feature type="compositionally biased region" description="Low complexity" evidence="1">
    <location>
        <begin position="7"/>
        <end position="17"/>
    </location>
</feature>
<organism evidence="2 3">
    <name type="scientific">Allosediminivita pacifica</name>
    <dbReference type="NCBI Taxonomy" id="1267769"/>
    <lineage>
        <taxon>Bacteria</taxon>
        <taxon>Pseudomonadati</taxon>
        <taxon>Pseudomonadota</taxon>
        <taxon>Alphaproteobacteria</taxon>
        <taxon>Rhodobacterales</taxon>
        <taxon>Paracoccaceae</taxon>
        <taxon>Allosediminivita</taxon>
    </lineage>
</organism>
<evidence type="ECO:0000256" key="1">
    <source>
        <dbReference type="SAM" id="MobiDB-lite"/>
    </source>
</evidence>
<sequence>MSLPGDSAESASSARMASTDRCHSAKRCVLIRRTCSQLGASISARRTRASTPSGDRRRRTSRGLAQNHSASRGRRKRSRLGSLGMLETQSRQRHQERAQGRGDVADGNVFQSECMDRGTGVIVATPPRPAPRTRIRAAPTVRGAQVPARRLGRREGESRGLRWNMRGEVMRARPQSRFACRSKPCRSVSFPCLRRSDRHPSKCRPSRYRCARPSGFPSSFNGFRP</sequence>
<keyword evidence="3" id="KW-1185">Reference proteome</keyword>
<accession>A0A2T6ADA7</accession>
<gene>
    <name evidence="2" type="ORF">C8N44_12718</name>
</gene>
<feature type="region of interest" description="Disordered" evidence="1">
    <location>
        <begin position="39"/>
        <end position="102"/>
    </location>
</feature>
<evidence type="ECO:0000313" key="3">
    <source>
        <dbReference type="Proteomes" id="UP000244069"/>
    </source>
</evidence>
<dbReference type="EMBL" id="QBKN01000027">
    <property type="protein sequence ID" value="PTX41752.1"/>
    <property type="molecule type" value="Genomic_DNA"/>
</dbReference>
<proteinExistence type="predicted"/>
<protein>
    <submittedName>
        <fullName evidence="2">Uncharacterized protein</fullName>
    </submittedName>
</protein>
<dbReference type="Proteomes" id="UP000244069">
    <property type="component" value="Unassembled WGS sequence"/>
</dbReference>
<reference evidence="2 3" key="1">
    <citation type="submission" date="2018-04" db="EMBL/GenBank/DDBJ databases">
        <title>Genomic Encyclopedia of Archaeal and Bacterial Type Strains, Phase II (KMG-II): from individual species to whole genera.</title>
        <authorList>
            <person name="Goeker M."/>
        </authorList>
    </citation>
    <scope>NUCLEOTIDE SEQUENCE [LARGE SCALE GENOMIC DNA]</scope>
    <source>
        <strain evidence="2 3">DSM 29329</strain>
    </source>
</reference>